<dbReference type="GO" id="GO:0005524">
    <property type="term" value="F:ATP binding"/>
    <property type="evidence" value="ECO:0007669"/>
    <property type="project" value="UniProtKB-KW"/>
</dbReference>
<dbReference type="RefSeq" id="WP_263952091.1">
    <property type="nucleotide sequence ID" value="NZ_JAOYFC010000001.1"/>
</dbReference>
<evidence type="ECO:0000256" key="3">
    <source>
        <dbReference type="ARBA" id="ARBA00013253"/>
    </source>
</evidence>
<evidence type="ECO:0000256" key="4">
    <source>
        <dbReference type="ARBA" id="ARBA00016218"/>
    </source>
</evidence>
<dbReference type="GO" id="GO:0016301">
    <property type="term" value="F:kinase activity"/>
    <property type="evidence" value="ECO:0007669"/>
    <property type="project" value="UniProtKB-KW"/>
</dbReference>
<evidence type="ECO:0000256" key="11">
    <source>
        <dbReference type="ARBA" id="ARBA00029766"/>
    </source>
</evidence>
<evidence type="ECO:0000256" key="6">
    <source>
        <dbReference type="ARBA" id="ARBA00022741"/>
    </source>
</evidence>
<evidence type="ECO:0000256" key="8">
    <source>
        <dbReference type="ARBA" id="ARBA00022840"/>
    </source>
</evidence>
<dbReference type="NCBIfam" id="TIGR01498">
    <property type="entry name" value="folK"/>
    <property type="match status" value="1"/>
</dbReference>
<organism evidence="14 15">
    <name type="scientific">Halocynthiibacter halioticoli</name>
    <dbReference type="NCBI Taxonomy" id="2986804"/>
    <lineage>
        <taxon>Bacteria</taxon>
        <taxon>Pseudomonadati</taxon>
        <taxon>Pseudomonadota</taxon>
        <taxon>Alphaproteobacteria</taxon>
        <taxon>Rhodobacterales</taxon>
        <taxon>Paracoccaceae</taxon>
        <taxon>Halocynthiibacter</taxon>
    </lineage>
</organism>
<keyword evidence="5 14" id="KW-0808">Transferase</keyword>
<dbReference type="PANTHER" id="PTHR43071:SF1">
    <property type="entry name" value="2-AMINO-4-HYDROXY-6-HYDROXYMETHYLDIHYDROPTERIDINE PYROPHOSPHOKINASE"/>
    <property type="match status" value="1"/>
</dbReference>
<dbReference type="InterPro" id="IPR035907">
    <property type="entry name" value="Hppk_sf"/>
</dbReference>
<protein>
    <recommendedName>
        <fullName evidence="4">2-amino-4-hydroxy-6-hydroxymethyldihydropteridine pyrophosphokinase</fullName>
        <ecNumber evidence="3">2.7.6.3</ecNumber>
    </recommendedName>
    <alternativeName>
        <fullName evidence="11">6-hydroxymethyl-7,8-dihydropterin pyrophosphokinase</fullName>
    </alternativeName>
    <alternativeName>
        <fullName evidence="12">7,8-dihydro-6-hydroxymethylpterin-pyrophosphokinase</fullName>
    </alternativeName>
</protein>
<keyword evidence="7" id="KW-0418">Kinase</keyword>
<dbReference type="PANTHER" id="PTHR43071">
    <property type="entry name" value="2-AMINO-4-HYDROXY-6-HYDROXYMETHYLDIHYDROPTERIDINE PYROPHOSPHOKINASE"/>
    <property type="match status" value="1"/>
</dbReference>
<comment type="pathway">
    <text evidence="1">Cofactor biosynthesis; tetrahydrofolate biosynthesis; 2-amino-4-hydroxy-6-hydroxymethyl-7,8-dihydropteridine diphosphate from 7,8-dihydroneopterin triphosphate: step 4/4.</text>
</comment>
<evidence type="ECO:0000313" key="14">
    <source>
        <dbReference type="EMBL" id="MCV6823255.1"/>
    </source>
</evidence>
<evidence type="ECO:0000256" key="2">
    <source>
        <dbReference type="ARBA" id="ARBA00005810"/>
    </source>
</evidence>
<gene>
    <name evidence="14" type="primary">folK</name>
    <name evidence="14" type="ORF">OH136_01695</name>
</gene>
<sequence length="201" mass="23146">MPQPIERHKTFTFGLISLGSNVSTQGYKPLDRLKSALSDLRDSGFTIRATSKYYHAPFFPPNQGADFVNAVAEVAADIPAEEAMQRFHEVENNHNRERPYRWSDRTLDIDLLTWTHEGEELVRPDPQKQAEWRNLPLEEQKKRAPKELILPHPRLQDRAFVLIPLSDIAPEFRHPVTGETLRQMLDVLPESDKSAIFPLKT</sequence>
<evidence type="ECO:0000256" key="7">
    <source>
        <dbReference type="ARBA" id="ARBA00022777"/>
    </source>
</evidence>
<comment type="similarity">
    <text evidence="2">Belongs to the HPPK family.</text>
</comment>
<keyword evidence="9" id="KW-0289">Folate biosynthesis</keyword>
<keyword evidence="6" id="KW-0547">Nucleotide-binding</keyword>
<dbReference type="Gene3D" id="3.30.70.560">
    <property type="entry name" value="7,8-Dihydro-6-hydroxymethylpterin-pyrophosphokinase HPPK"/>
    <property type="match status" value="1"/>
</dbReference>
<keyword evidence="8" id="KW-0067">ATP-binding</keyword>
<proteinExistence type="inferred from homology"/>
<evidence type="ECO:0000256" key="9">
    <source>
        <dbReference type="ARBA" id="ARBA00022909"/>
    </source>
</evidence>
<dbReference type="SUPFAM" id="SSF55083">
    <property type="entry name" value="6-hydroxymethyl-7,8-dihydropterin pyrophosphokinase, HPPK"/>
    <property type="match status" value="1"/>
</dbReference>
<evidence type="ECO:0000256" key="10">
    <source>
        <dbReference type="ARBA" id="ARBA00029409"/>
    </source>
</evidence>
<evidence type="ECO:0000256" key="5">
    <source>
        <dbReference type="ARBA" id="ARBA00022679"/>
    </source>
</evidence>
<dbReference type="CDD" id="cd00483">
    <property type="entry name" value="HPPK"/>
    <property type="match status" value="1"/>
</dbReference>
<reference evidence="14" key="1">
    <citation type="submission" date="2022-10" db="EMBL/GenBank/DDBJ databases">
        <authorList>
            <person name="Yue Y."/>
        </authorList>
    </citation>
    <scope>NUCLEOTIDE SEQUENCE</scope>
    <source>
        <strain evidence="14">Z654</strain>
    </source>
</reference>
<dbReference type="Proteomes" id="UP001208041">
    <property type="component" value="Unassembled WGS sequence"/>
</dbReference>
<dbReference type="Pfam" id="PF01288">
    <property type="entry name" value="HPPK"/>
    <property type="match status" value="1"/>
</dbReference>
<evidence type="ECO:0000256" key="12">
    <source>
        <dbReference type="ARBA" id="ARBA00033413"/>
    </source>
</evidence>
<evidence type="ECO:0000259" key="13">
    <source>
        <dbReference type="Pfam" id="PF01288"/>
    </source>
</evidence>
<dbReference type="EMBL" id="JAOYFC010000001">
    <property type="protein sequence ID" value="MCV6823255.1"/>
    <property type="molecule type" value="Genomic_DNA"/>
</dbReference>
<dbReference type="InterPro" id="IPR000550">
    <property type="entry name" value="Hppk"/>
</dbReference>
<dbReference type="AlphaFoldDB" id="A0AAE3IW68"/>
<dbReference type="GO" id="GO:0046656">
    <property type="term" value="P:folic acid biosynthetic process"/>
    <property type="evidence" value="ECO:0007669"/>
    <property type="project" value="UniProtKB-KW"/>
</dbReference>
<evidence type="ECO:0000313" key="15">
    <source>
        <dbReference type="Proteomes" id="UP001208041"/>
    </source>
</evidence>
<accession>A0AAE3IW68</accession>
<comment type="caution">
    <text evidence="14">The sequence shown here is derived from an EMBL/GenBank/DDBJ whole genome shotgun (WGS) entry which is preliminary data.</text>
</comment>
<evidence type="ECO:0000256" key="1">
    <source>
        <dbReference type="ARBA" id="ARBA00005051"/>
    </source>
</evidence>
<comment type="function">
    <text evidence="10">Catalyzes the transfer of pyrophosphate from adenosine triphosphate (ATP) to 6-hydroxymethyl-7,8-dihydropterin, an enzymatic step in folate biosynthesis pathway.</text>
</comment>
<dbReference type="GO" id="GO:0003848">
    <property type="term" value="F:2-amino-4-hydroxy-6-hydroxymethyldihydropteridine diphosphokinase activity"/>
    <property type="evidence" value="ECO:0007669"/>
    <property type="project" value="UniProtKB-EC"/>
</dbReference>
<keyword evidence="15" id="KW-1185">Reference proteome</keyword>
<name>A0AAE3IW68_9RHOB</name>
<dbReference type="EC" id="2.7.6.3" evidence="3"/>
<feature type="domain" description="7,8-dihydro-6-hydroxymethylpterin-pyrophosphokinase" evidence="13">
    <location>
        <begin position="16"/>
        <end position="170"/>
    </location>
</feature>